<evidence type="ECO:0000259" key="1">
    <source>
        <dbReference type="Pfam" id="PF01637"/>
    </source>
</evidence>
<dbReference type="Gene3D" id="3.40.50.300">
    <property type="entry name" value="P-loop containing nucleotide triphosphate hydrolases"/>
    <property type="match status" value="2"/>
</dbReference>
<feature type="domain" description="ATPase" evidence="1">
    <location>
        <begin position="6"/>
        <end position="215"/>
    </location>
</feature>
<feature type="domain" description="DUF234" evidence="2">
    <location>
        <begin position="326"/>
        <end position="417"/>
    </location>
</feature>
<dbReference type="InterPro" id="IPR027417">
    <property type="entry name" value="P-loop_NTPase"/>
</dbReference>
<dbReference type="InterPro" id="IPR004256">
    <property type="entry name" value="DUF234"/>
</dbReference>
<dbReference type="InterPro" id="IPR011579">
    <property type="entry name" value="ATPase_dom"/>
</dbReference>
<dbReference type="PANTHER" id="PTHR34704:SF1">
    <property type="entry name" value="ATPASE"/>
    <property type="match status" value="1"/>
</dbReference>
<dbReference type="GO" id="GO:0005524">
    <property type="term" value="F:ATP binding"/>
    <property type="evidence" value="ECO:0007669"/>
    <property type="project" value="UniProtKB-KW"/>
</dbReference>
<dbReference type="Pfam" id="PF01637">
    <property type="entry name" value="ATPase_2"/>
    <property type="match status" value="1"/>
</dbReference>
<dbReference type="Pfam" id="PF03008">
    <property type="entry name" value="DUF234"/>
    <property type="match status" value="1"/>
</dbReference>
<keyword evidence="4" id="KW-1185">Reference proteome</keyword>
<dbReference type="EMBL" id="WEHW01000026">
    <property type="protein sequence ID" value="KAB7650897.1"/>
    <property type="molecule type" value="Genomic_DNA"/>
</dbReference>
<keyword evidence="3" id="KW-0547">Nucleotide-binding</keyword>
<gene>
    <name evidence="3" type="ORF">GBM96_07575</name>
</gene>
<dbReference type="SUPFAM" id="SSF52540">
    <property type="entry name" value="P-loop containing nucleoside triphosphate hydrolases"/>
    <property type="match status" value="1"/>
</dbReference>
<keyword evidence="3" id="KW-0067">ATP-binding</keyword>
<evidence type="ECO:0000313" key="4">
    <source>
        <dbReference type="Proteomes" id="UP000469462"/>
    </source>
</evidence>
<organism evidence="3 4">
    <name type="scientific">Sutterella seckii</name>
    <dbReference type="NCBI Taxonomy" id="1944635"/>
    <lineage>
        <taxon>Bacteria</taxon>
        <taxon>Pseudomonadati</taxon>
        <taxon>Pseudomonadota</taxon>
        <taxon>Betaproteobacteria</taxon>
        <taxon>Burkholderiales</taxon>
        <taxon>Sutterellaceae</taxon>
        <taxon>Sutterella</taxon>
    </lineage>
</organism>
<comment type="caution">
    <text evidence="3">The sequence shown here is derived from an EMBL/GenBank/DDBJ whole genome shotgun (WGS) entry which is preliminary data.</text>
</comment>
<dbReference type="RefSeq" id="WP_139687464.1">
    <property type="nucleotide sequence ID" value="NZ_WEHW01000026.1"/>
</dbReference>
<proteinExistence type="predicted"/>
<dbReference type="Proteomes" id="UP000469462">
    <property type="component" value="Unassembled WGS sequence"/>
</dbReference>
<sequence length="469" mass="53980">MTTFRFYGRERQLESLHRVRERAAETSAQFTLISGRRRIGKTHLIREHLRRESSREMPGIYLAGSVMPESMLAEEYCCVLAQKLDMQIPIVKDLAEFFRMVATIAETRPMTLVVDEFQDLTKVSESLTSKLRGIWDIARERSKLHLILSGSMNTMINKIFRDSHEPLFGRIDQEIRLRPFKTTEVEAVFRTYSPGFKNEDLLAFYAFTGGIPKYMGWLIEADLLEADAMMEGIVSEDLGFLNEGNAVLQNEFAGSWINCFNLLLSIAIGRHTWGELAGLNPENSLGQHLKRLEEDFNIVGRLQPLLAKPGSRNARYEITDLFFRFWFRFIHANRRWLVYDDPSRIAEKIKAGYPTYSGYVLEQWFAERLREMQLFDQVGPWWQAGKGQDPAEIDIVAVKSPDIAGKEALATEVKRQRKAFHAHDFLNKVSLLERKTLSGFLIKPICLTTEDMTLSLPEIESRVLARNMA</sequence>
<accession>A0AAI9WN04</accession>
<protein>
    <submittedName>
        <fullName evidence="3">ATP-binding protein</fullName>
    </submittedName>
</protein>
<reference evidence="3 4" key="1">
    <citation type="submission" date="2019-10" db="EMBL/GenBank/DDBJ databases">
        <title>Genome diversity of Sutterella seckii.</title>
        <authorList>
            <person name="Chaplin A.V."/>
            <person name="Sokolova S.R."/>
            <person name="Mosin K.A."/>
            <person name="Ivanova E.L."/>
            <person name="Kochetkova T.O."/>
            <person name="Goltsov A.Y."/>
            <person name="Trofimov D.Y."/>
            <person name="Efimov B.A."/>
        </authorList>
    </citation>
    <scope>NUCLEOTIDE SEQUENCE [LARGE SCALE GENOMIC DNA]</scope>
    <source>
        <strain evidence="3 4">ASD3426</strain>
    </source>
</reference>
<evidence type="ECO:0000313" key="3">
    <source>
        <dbReference type="EMBL" id="KAB7650897.1"/>
    </source>
</evidence>
<dbReference type="AlphaFoldDB" id="A0AAI9WN04"/>
<name>A0AAI9WN04_9BURK</name>
<dbReference type="PANTHER" id="PTHR34704">
    <property type="entry name" value="ATPASE"/>
    <property type="match status" value="1"/>
</dbReference>
<evidence type="ECO:0000259" key="2">
    <source>
        <dbReference type="Pfam" id="PF03008"/>
    </source>
</evidence>